<evidence type="ECO:0000313" key="2">
    <source>
        <dbReference type="EMBL" id="NUN86319.1"/>
    </source>
</evidence>
<sequence>MKKIDWVRKLTSRKLWTAVASFVSMMIVATGGAENTATQVTALIMAGASVVAYIIGEGLTDQANAGVETTVEVTEEEA</sequence>
<evidence type="ECO:0000256" key="1">
    <source>
        <dbReference type="SAM" id="Phobius"/>
    </source>
</evidence>
<reference evidence="2 3" key="1">
    <citation type="submission" date="2020-04" db="EMBL/GenBank/DDBJ databases">
        <authorList>
            <person name="Pieper L."/>
        </authorList>
    </citation>
    <scope>NUCLEOTIDE SEQUENCE [LARGE SCALE GENOMIC DNA]</scope>
    <source>
        <strain evidence="2 3">F22</strain>
    </source>
</reference>
<keyword evidence="1" id="KW-1133">Transmembrane helix</keyword>
<proteinExistence type="predicted"/>
<dbReference type="Proteomes" id="UP000554488">
    <property type="component" value="Unassembled WGS sequence"/>
</dbReference>
<comment type="caution">
    <text evidence="2">The sequence shown here is derived from an EMBL/GenBank/DDBJ whole genome shotgun (WGS) entry which is preliminary data.</text>
</comment>
<dbReference type="EMBL" id="JABWDC010000020">
    <property type="protein sequence ID" value="NUN86319.1"/>
    <property type="molecule type" value="Genomic_DNA"/>
</dbReference>
<name>A0A849Y1B9_9FIRM</name>
<dbReference type="AlphaFoldDB" id="A0A849Y1B9"/>
<feature type="transmembrane region" description="Helical" evidence="1">
    <location>
        <begin position="15"/>
        <end position="33"/>
    </location>
</feature>
<organism evidence="2 3">
    <name type="scientific">Coprococcus comes</name>
    <dbReference type="NCBI Taxonomy" id="410072"/>
    <lineage>
        <taxon>Bacteria</taxon>
        <taxon>Bacillati</taxon>
        <taxon>Bacillota</taxon>
        <taxon>Clostridia</taxon>
        <taxon>Lachnospirales</taxon>
        <taxon>Lachnospiraceae</taxon>
        <taxon>Coprococcus</taxon>
    </lineage>
</organism>
<evidence type="ECO:0008006" key="4">
    <source>
        <dbReference type="Google" id="ProtNLM"/>
    </source>
</evidence>
<evidence type="ECO:0000313" key="3">
    <source>
        <dbReference type="Proteomes" id="UP000554488"/>
    </source>
</evidence>
<gene>
    <name evidence="2" type="ORF">HUU93_06835</name>
</gene>
<keyword evidence="1" id="KW-0472">Membrane</keyword>
<reference evidence="2 3" key="2">
    <citation type="submission" date="2020-07" db="EMBL/GenBank/DDBJ databases">
        <title>Bacterial metabolism rescues the inhibition of intestinal drug absorption by food and drug additives.</title>
        <authorList>
            <person name="Zou L."/>
            <person name="Spanogiannopoulos P."/>
            <person name="Chien H.-C."/>
            <person name="Pieper L.M."/>
            <person name="Cai W."/>
            <person name="Khuri N."/>
            <person name="Pottel J."/>
            <person name="Vora B."/>
            <person name="Ni Z."/>
            <person name="Tsakalozou E."/>
            <person name="Zhang W."/>
            <person name="Shoichet B.K."/>
            <person name="Giacomini K.M."/>
            <person name="Turnbaugh P.J."/>
        </authorList>
    </citation>
    <scope>NUCLEOTIDE SEQUENCE [LARGE SCALE GENOMIC DNA]</scope>
    <source>
        <strain evidence="2 3">F22</strain>
    </source>
</reference>
<accession>A0A849Y1B9</accession>
<feature type="transmembrane region" description="Helical" evidence="1">
    <location>
        <begin position="39"/>
        <end position="56"/>
    </location>
</feature>
<protein>
    <recommendedName>
        <fullName evidence="4">Holin</fullName>
    </recommendedName>
</protein>
<dbReference type="RefSeq" id="WP_175305598.1">
    <property type="nucleotide sequence ID" value="NZ_JABWDC010000020.1"/>
</dbReference>
<keyword evidence="1" id="KW-0812">Transmembrane</keyword>